<dbReference type="RefSeq" id="WP_195083075.1">
    <property type="nucleotide sequence ID" value="NZ_JAYESH010000019.1"/>
</dbReference>
<keyword evidence="2" id="KW-0812">Transmembrane</keyword>
<feature type="transmembrane region" description="Helical" evidence="2">
    <location>
        <begin position="24"/>
        <end position="45"/>
    </location>
</feature>
<evidence type="ECO:0000256" key="2">
    <source>
        <dbReference type="SAM" id="Phobius"/>
    </source>
</evidence>
<feature type="region of interest" description="Disordered" evidence="1">
    <location>
        <begin position="229"/>
        <end position="248"/>
    </location>
</feature>
<proteinExistence type="predicted"/>
<evidence type="ECO:0000256" key="1">
    <source>
        <dbReference type="SAM" id="MobiDB-lite"/>
    </source>
</evidence>
<evidence type="ECO:0000313" key="3">
    <source>
        <dbReference type="EMBL" id="MEB3514364.1"/>
    </source>
</evidence>
<name>A0ABU6B3T8_9NOCA</name>
<gene>
    <name evidence="3" type="ORF">U3653_30440</name>
</gene>
<keyword evidence="2" id="KW-0472">Membrane</keyword>
<dbReference type="Proteomes" id="UP001348098">
    <property type="component" value="Unassembled WGS sequence"/>
</dbReference>
<dbReference type="Pfam" id="PF20401">
    <property type="entry name" value="Rhomboid_2"/>
    <property type="match status" value="1"/>
</dbReference>
<feature type="transmembrane region" description="Helical" evidence="2">
    <location>
        <begin position="105"/>
        <end position="130"/>
    </location>
</feature>
<feature type="transmembrane region" description="Helical" evidence="2">
    <location>
        <begin position="69"/>
        <end position="93"/>
    </location>
</feature>
<evidence type="ECO:0000313" key="4">
    <source>
        <dbReference type="Proteomes" id="UP001348098"/>
    </source>
</evidence>
<accession>A0ABU6B3T8</accession>
<reference evidence="3 4" key="1">
    <citation type="submission" date="2023-12" db="EMBL/GenBank/DDBJ databases">
        <title>novel species in genus Nocarida.</title>
        <authorList>
            <person name="Li Z."/>
        </authorList>
    </citation>
    <scope>NUCLEOTIDE SEQUENCE [LARGE SCALE GENOMIC DNA]</scope>
    <source>
        <strain evidence="3 4">CDC186</strain>
    </source>
</reference>
<sequence>MTHTVDGGGTRTGRTASAWQYARTAPWTFAWLTLLLGTTIIQHLVPRGDLERLLGERSTNLRNLESDPLHALVTSLLWIDGYFWLPYLVLFCVFHAPAERWLGSLRWAIVGLCAHVAATYFSEGILAVAIRHGYADPGMVDVRDIGVSYFLAAIIGILTYHVARPWRWLYLGGILVWFATPLLIHPTFTGIGHCSALLIGLAAYPLTRGRTAPDWDPATMWRHRVDAGRAPSGRAGVTGARTPQDRRG</sequence>
<feature type="transmembrane region" description="Helical" evidence="2">
    <location>
        <begin position="145"/>
        <end position="163"/>
    </location>
</feature>
<protein>
    <submittedName>
        <fullName evidence="3">Rhomboid-like protein</fullName>
    </submittedName>
</protein>
<comment type="caution">
    <text evidence="3">The sequence shown here is derived from an EMBL/GenBank/DDBJ whole genome shotgun (WGS) entry which is preliminary data.</text>
</comment>
<feature type="transmembrane region" description="Helical" evidence="2">
    <location>
        <begin position="168"/>
        <end position="184"/>
    </location>
</feature>
<keyword evidence="2" id="KW-1133">Transmembrane helix</keyword>
<keyword evidence="4" id="KW-1185">Reference proteome</keyword>
<dbReference type="EMBL" id="JAYKYQ010000017">
    <property type="protein sequence ID" value="MEB3514364.1"/>
    <property type="molecule type" value="Genomic_DNA"/>
</dbReference>
<dbReference type="InterPro" id="IPR046862">
    <property type="entry name" value="Rhomboid_2"/>
</dbReference>
<organism evidence="3 4">
    <name type="scientific">Nocardia implantans</name>
    <dbReference type="NCBI Taxonomy" id="3108168"/>
    <lineage>
        <taxon>Bacteria</taxon>
        <taxon>Bacillati</taxon>
        <taxon>Actinomycetota</taxon>
        <taxon>Actinomycetes</taxon>
        <taxon>Mycobacteriales</taxon>
        <taxon>Nocardiaceae</taxon>
        <taxon>Nocardia</taxon>
    </lineage>
</organism>